<gene>
    <name evidence="9" type="ORF">MCOR_58484</name>
</gene>
<dbReference type="OrthoDB" id="6119729at2759"/>
<dbReference type="Proteomes" id="UP000507470">
    <property type="component" value="Unassembled WGS sequence"/>
</dbReference>
<evidence type="ECO:0000256" key="2">
    <source>
        <dbReference type="ARBA" id="ARBA00022525"/>
    </source>
</evidence>
<reference evidence="9 10" key="1">
    <citation type="submission" date="2020-06" db="EMBL/GenBank/DDBJ databases">
        <authorList>
            <person name="Li R."/>
            <person name="Bekaert M."/>
        </authorList>
    </citation>
    <scope>NUCLEOTIDE SEQUENCE [LARGE SCALE GENOMIC DNA]</scope>
    <source>
        <strain evidence="10">wild</strain>
    </source>
</reference>
<keyword evidence="10" id="KW-1185">Reference proteome</keyword>
<dbReference type="PANTHER" id="PTHR24020">
    <property type="entry name" value="COLLAGEN ALPHA"/>
    <property type="match status" value="1"/>
</dbReference>
<dbReference type="InterPro" id="IPR050525">
    <property type="entry name" value="ECM_Assembly_Org"/>
</dbReference>
<dbReference type="SUPFAM" id="SSF53300">
    <property type="entry name" value="vWA-like"/>
    <property type="match status" value="1"/>
</dbReference>
<comment type="subcellular location">
    <subcellularLocation>
        <location evidence="1">Secreted</location>
        <location evidence="1">Extracellular space</location>
        <location evidence="1">Extracellular matrix</location>
    </subcellularLocation>
</comment>
<dbReference type="FunFam" id="3.40.50.410:FF:000003">
    <property type="entry name" value="Collagen type VI alpha 3 chain"/>
    <property type="match status" value="1"/>
</dbReference>
<organism evidence="9 10">
    <name type="scientific">Mytilus coruscus</name>
    <name type="common">Sea mussel</name>
    <dbReference type="NCBI Taxonomy" id="42192"/>
    <lineage>
        <taxon>Eukaryota</taxon>
        <taxon>Metazoa</taxon>
        <taxon>Spiralia</taxon>
        <taxon>Lophotrochozoa</taxon>
        <taxon>Mollusca</taxon>
        <taxon>Bivalvia</taxon>
        <taxon>Autobranchia</taxon>
        <taxon>Pteriomorphia</taxon>
        <taxon>Mytilida</taxon>
        <taxon>Mytiloidea</taxon>
        <taxon>Mytilidae</taxon>
        <taxon>Mytilinae</taxon>
        <taxon>Mytilus</taxon>
    </lineage>
</organism>
<dbReference type="PANTHER" id="PTHR24020:SF84">
    <property type="entry name" value="VWFA DOMAIN-CONTAINING PROTEIN"/>
    <property type="match status" value="1"/>
</dbReference>
<sequence length="281" mass="31096">MGKKKEKIGEETCDPLIDIVFMYDESFSIPNNAFPQMKEFLVNIVKQFDVGQNAAQFAALCFGTETKDHFFLKDHTTKQTVIDAINAFQPGVRGKTNTGKGLERIRNQYFKAANGGGRPSVTKMIIVLTDGISTDKPIPVANQLKSDKVTIFGVAVGKFNLDEINKIASGPDFVHHVDDFSALNIMVQKIVDDICKNIDSDKDSDSSDSSNKQQRYGQVPIRIDLSIPIVLSQKVGEVPKDAHKEANKGNYVHLGHDPAATYPYKAGTYNHIPVEDEKTSY</sequence>
<dbReference type="AlphaFoldDB" id="A0A6J8F272"/>
<keyword evidence="5" id="KW-0677">Repeat</keyword>
<accession>A0A6J8F272</accession>
<evidence type="ECO:0000256" key="3">
    <source>
        <dbReference type="ARBA" id="ARBA00022530"/>
    </source>
</evidence>
<dbReference type="PROSITE" id="PS50234">
    <property type="entry name" value="VWFA"/>
    <property type="match status" value="1"/>
</dbReference>
<dbReference type="GO" id="GO:0007155">
    <property type="term" value="P:cell adhesion"/>
    <property type="evidence" value="ECO:0007669"/>
    <property type="project" value="UniProtKB-KW"/>
</dbReference>
<keyword evidence="2" id="KW-0964">Secreted</keyword>
<name>A0A6J8F272_MYTCO</name>
<dbReference type="Gene3D" id="3.40.50.410">
    <property type="entry name" value="von Willebrand factor, type A domain"/>
    <property type="match status" value="1"/>
</dbReference>
<evidence type="ECO:0000256" key="5">
    <source>
        <dbReference type="ARBA" id="ARBA00022737"/>
    </source>
</evidence>
<keyword evidence="7" id="KW-0176">Collagen</keyword>
<dbReference type="InterPro" id="IPR002035">
    <property type="entry name" value="VWF_A"/>
</dbReference>
<dbReference type="InterPro" id="IPR036465">
    <property type="entry name" value="vWFA_dom_sf"/>
</dbReference>
<evidence type="ECO:0000313" key="9">
    <source>
        <dbReference type="EMBL" id="CAC5426807.1"/>
    </source>
</evidence>
<evidence type="ECO:0000256" key="1">
    <source>
        <dbReference type="ARBA" id="ARBA00004498"/>
    </source>
</evidence>
<evidence type="ECO:0000259" key="8">
    <source>
        <dbReference type="PROSITE" id="PS50234"/>
    </source>
</evidence>
<dbReference type="GO" id="GO:0005581">
    <property type="term" value="C:collagen trimer"/>
    <property type="evidence" value="ECO:0007669"/>
    <property type="project" value="UniProtKB-KW"/>
</dbReference>
<evidence type="ECO:0000313" key="10">
    <source>
        <dbReference type="Proteomes" id="UP000507470"/>
    </source>
</evidence>
<evidence type="ECO:0000256" key="6">
    <source>
        <dbReference type="ARBA" id="ARBA00022889"/>
    </source>
</evidence>
<dbReference type="Pfam" id="PF00092">
    <property type="entry name" value="VWA"/>
    <property type="match status" value="1"/>
</dbReference>
<keyword evidence="4" id="KW-0732">Signal</keyword>
<proteinExistence type="predicted"/>
<dbReference type="EMBL" id="CACVKT020010476">
    <property type="protein sequence ID" value="CAC5426807.1"/>
    <property type="molecule type" value="Genomic_DNA"/>
</dbReference>
<evidence type="ECO:0000256" key="4">
    <source>
        <dbReference type="ARBA" id="ARBA00022729"/>
    </source>
</evidence>
<dbReference type="CDD" id="cd01450">
    <property type="entry name" value="vWFA_subfamily_ECM"/>
    <property type="match status" value="1"/>
</dbReference>
<keyword evidence="3" id="KW-0272">Extracellular matrix</keyword>
<protein>
    <submittedName>
        <fullName evidence="9">COL6A</fullName>
    </submittedName>
</protein>
<feature type="domain" description="VWFA" evidence="8">
    <location>
        <begin position="18"/>
        <end position="194"/>
    </location>
</feature>
<dbReference type="SMART" id="SM00327">
    <property type="entry name" value="VWA"/>
    <property type="match status" value="1"/>
</dbReference>
<keyword evidence="6" id="KW-0130">Cell adhesion</keyword>
<evidence type="ECO:0000256" key="7">
    <source>
        <dbReference type="ARBA" id="ARBA00023119"/>
    </source>
</evidence>